<protein>
    <submittedName>
        <fullName evidence="2">Uncharacterized protein</fullName>
    </submittedName>
</protein>
<dbReference type="SUPFAM" id="SSF52047">
    <property type="entry name" value="RNI-like"/>
    <property type="match status" value="1"/>
</dbReference>
<accession>A0A6A5R3T4</accession>
<proteinExistence type="predicted"/>
<evidence type="ECO:0000313" key="2">
    <source>
        <dbReference type="EMBL" id="KAF1920617.1"/>
    </source>
</evidence>
<dbReference type="EMBL" id="ML979132">
    <property type="protein sequence ID" value="KAF1920617.1"/>
    <property type="molecule type" value="Genomic_DNA"/>
</dbReference>
<name>A0A6A5R3T4_AMPQU</name>
<evidence type="ECO:0000256" key="1">
    <source>
        <dbReference type="SAM" id="MobiDB-lite"/>
    </source>
</evidence>
<organism evidence="2 3">
    <name type="scientific">Ampelomyces quisqualis</name>
    <name type="common">Powdery mildew agent</name>
    <dbReference type="NCBI Taxonomy" id="50730"/>
    <lineage>
        <taxon>Eukaryota</taxon>
        <taxon>Fungi</taxon>
        <taxon>Dikarya</taxon>
        <taxon>Ascomycota</taxon>
        <taxon>Pezizomycotina</taxon>
        <taxon>Dothideomycetes</taxon>
        <taxon>Pleosporomycetidae</taxon>
        <taxon>Pleosporales</taxon>
        <taxon>Pleosporineae</taxon>
        <taxon>Phaeosphaeriaceae</taxon>
        <taxon>Ampelomyces</taxon>
    </lineage>
</organism>
<dbReference type="OrthoDB" id="5273928at2759"/>
<reference evidence="2" key="1">
    <citation type="journal article" date="2020" name="Stud. Mycol.">
        <title>101 Dothideomycetes genomes: a test case for predicting lifestyles and emergence of pathogens.</title>
        <authorList>
            <person name="Haridas S."/>
            <person name="Albert R."/>
            <person name="Binder M."/>
            <person name="Bloem J."/>
            <person name="Labutti K."/>
            <person name="Salamov A."/>
            <person name="Andreopoulos B."/>
            <person name="Baker S."/>
            <person name="Barry K."/>
            <person name="Bills G."/>
            <person name="Bluhm B."/>
            <person name="Cannon C."/>
            <person name="Castanera R."/>
            <person name="Culley D."/>
            <person name="Daum C."/>
            <person name="Ezra D."/>
            <person name="Gonzalez J."/>
            <person name="Henrissat B."/>
            <person name="Kuo A."/>
            <person name="Liang C."/>
            <person name="Lipzen A."/>
            <person name="Lutzoni F."/>
            <person name="Magnuson J."/>
            <person name="Mondo S."/>
            <person name="Nolan M."/>
            <person name="Ohm R."/>
            <person name="Pangilinan J."/>
            <person name="Park H.-J."/>
            <person name="Ramirez L."/>
            <person name="Alfaro M."/>
            <person name="Sun H."/>
            <person name="Tritt A."/>
            <person name="Yoshinaga Y."/>
            <person name="Zwiers L.-H."/>
            <person name="Turgeon B."/>
            <person name="Goodwin S."/>
            <person name="Spatafora J."/>
            <person name="Crous P."/>
            <person name="Grigoriev I."/>
        </authorList>
    </citation>
    <scope>NUCLEOTIDE SEQUENCE</scope>
    <source>
        <strain evidence="2">HMLAC05119</strain>
    </source>
</reference>
<evidence type="ECO:0000313" key="3">
    <source>
        <dbReference type="Proteomes" id="UP000800096"/>
    </source>
</evidence>
<dbReference type="AlphaFoldDB" id="A0A6A5R3T4"/>
<sequence>MALRSCAYHSQLFEHATLQWAGWHYAQKIYQHLIENEAWTYNAWNIFSDAYPNELNPKQQFHIYPRGSYEPRELFSITNRLSKLDASFVTFLSVRNFSLTFDHLKALLNIPTLATLILEQARPNGTSEISTRNFIDFGRAAREKKALRYLRVLILSDFGINQKAVCETLAGFPALQLVGLLNTKVRDLVGLPQSAHLPWTTVTESELAKFGTSYSEFDPEVIWKATHLTGAEKVQQLYEATMKFIAKPSYTSNERYRSMCIMYGGSLMVNSYERTVWLIRHLPTPANAVPIVDPPTPETRHREGPALKKRKIRTGKQLDVGPLLGAFQ</sequence>
<feature type="region of interest" description="Disordered" evidence="1">
    <location>
        <begin position="290"/>
        <end position="312"/>
    </location>
</feature>
<gene>
    <name evidence="2" type="ORF">BDU57DRAFT_534381</name>
</gene>
<keyword evidence="3" id="KW-1185">Reference proteome</keyword>
<dbReference type="Proteomes" id="UP000800096">
    <property type="component" value="Unassembled WGS sequence"/>
</dbReference>